<dbReference type="InterPro" id="IPR036396">
    <property type="entry name" value="Cyt_P450_sf"/>
</dbReference>
<keyword evidence="9" id="KW-0560">Oxidoreductase</keyword>
<keyword evidence="7 13" id="KW-0479">Metal-binding</keyword>
<proteinExistence type="inferred from homology"/>
<evidence type="ECO:0000256" key="5">
    <source>
        <dbReference type="ARBA" id="ARBA00022617"/>
    </source>
</evidence>
<evidence type="ECO:0000256" key="4">
    <source>
        <dbReference type="ARBA" id="ARBA00010617"/>
    </source>
</evidence>
<feature type="binding site" description="axial binding residue" evidence="13">
    <location>
        <position position="279"/>
    </location>
    <ligand>
        <name>heme</name>
        <dbReference type="ChEBI" id="CHEBI:30413"/>
    </ligand>
    <ligandPart>
        <name>Fe</name>
        <dbReference type="ChEBI" id="CHEBI:18248"/>
    </ligandPart>
</feature>
<comment type="cofactor">
    <cofactor evidence="1 13">
        <name>heme</name>
        <dbReference type="ChEBI" id="CHEBI:30413"/>
    </cofactor>
</comment>
<dbReference type="Pfam" id="PF00067">
    <property type="entry name" value="p450"/>
    <property type="match status" value="1"/>
</dbReference>
<evidence type="ECO:0000313" key="14">
    <source>
        <dbReference type="EMBL" id="KAJ7205211.1"/>
    </source>
</evidence>
<dbReference type="GO" id="GO:0016020">
    <property type="term" value="C:membrane"/>
    <property type="evidence" value="ECO:0007669"/>
    <property type="project" value="UniProtKB-SubCell"/>
</dbReference>
<dbReference type="InterPro" id="IPR001128">
    <property type="entry name" value="Cyt_P450"/>
</dbReference>
<evidence type="ECO:0000256" key="13">
    <source>
        <dbReference type="PIRSR" id="PIRSR602401-1"/>
    </source>
</evidence>
<dbReference type="AlphaFoldDB" id="A0AAD6V7J2"/>
<reference evidence="14" key="1">
    <citation type="submission" date="2023-03" db="EMBL/GenBank/DDBJ databases">
        <title>Massive genome expansion in bonnet fungi (Mycena s.s.) driven by repeated elements and novel gene families across ecological guilds.</title>
        <authorList>
            <consortium name="Lawrence Berkeley National Laboratory"/>
            <person name="Harder C.B."/>
            <person name="Miyauchi S."/>
            <person name="Viragh M."/>
            <person name="Kuo A."/>
            <person name="Thoen E."/>
            <person name="Andreopoulos B."/>
            <person name="Lu D."/>
            <person name="Skrede I."/>
            <person name="Drula E."/>
            <person name="Henrissat B."/>
            <person name="Morin E."/>
            <person name="Kohler A."/>
            <person name="Barry K."/>
            <person name="LaButti K."/>
            <person name="Morin E."/>
            <person name="Salamov A."/>
            <person name="Lipzen A."/>
            <person name="Mereny Z."/>
            <person name="Hegedus B."/>
            <person name="Baldrian P."/>
            <person name="Stursova M."/>
            <person name="Weitz H."/>
            <person name="Taylor A."/>
            <person name="Grigoriev I.V."/>
            <person name="Nagy L.G."/>
            <person name="Martin F."/>
            <person name="Kauserud H."/>
        </authorList>
    </citation>
    <scope>NUCLEOTIDE SEQUENCE</scope>
    <source>
        <strain evidence="14">9144</strain>
    </source>
</reference>
<dbReference type="PANTHER" id="PTHR24305:SF166">
    <property type="entry name" value="CYTOCHROME P450 12A4, MITOCHONDRIAL-RELATED"/>
    <property type="match status" value="1"/>
</dbReference>
<dbReference type="GO" id="GO:0016705">
    <property type="term" value="F:oxidoreductase activity, acting on paired donors, with incorporation or reduction of molecular oxygen"/>
    <property type="evidence" value="ECO:0007669"/>
    <property type="project" value="InterPro"/>
</dbReference>
<keyword evidence="15" id="KW-1185">Reference proteome</keyword>
<evidence type="ECO:0000256" key="7">
    <source>
        <dbReference type="ARBA" id="ARBA00022723"/>
    </source>
</evidence>
<name>A0AAD6V7J2_9AGAR</name>
<comment type="pathway">
    <text evidence="3">Secondary metabolite biosynthesis; terpenoid biosynthesis.</text>
</comment>
<keyword evidence="6" id="KW-0812">Transmembrane</keyword>
<dbReference type="SUPFAM" id="SSF48264">
    <property type="entry name" value="Cytochrome P450"/>
    <property type="match status" value="1"/>
</dbReference>
<evidence type="ECO:0000256" key="2">
    <source>
        <dbReference type="ARBA" id="ARBA00004370"/>
    </source>
</evidence>
<comment type="subcellular location">
    <subcellularLocation>
        <location evidence="2">Membrane</location>
    </subcellularLocation>
</comment>
<organism evidence="14 15">
    <name type="scientific">Mycena pura</name>
    <dbReference type="NCBI Taxonomy" id="153505"/>
    <lineage>
        <taxon>Eukaryota</taxon>
        <taxon>Fungi</taxon>
        <taxon>Dikarya</taxon>
        <taxon>Basidiomycota</taxon>
        <taxon>Agaricomycotina</taxon>
        <taxon>Agaricomycetes</taxon>
        <taxon>Agaricomycetidae</taxon>
        <taxon>Agaricales</taxon>
        <taxon>Marasmiineae</taxon>
        <taxon>Mycenaceae</taxon>
        <taxon>Mycena</taxon>
    </lineage>
</organism>
<sequence length="333" mass="36418">MDIWCLFVFGCPVEDLGADFVEHNTRIMHFTSSRSASQILFDAIGARLPVWLLKQAGHLPTKIFTALRAQLYFADREGWRLVRAKTEAAELGLETDGDLYGVLLNAEKPLPAVDIVGQTSLIMVAGQDTTANTLAFALIELARNPQFQDHLRAEIHAAVGTDPTNIPYESMPLLNAFIKETLRLYPAEPASDRIALEDVVLPLSESVATTAGERIKQIHIQKGETVTLAIASYQRTASRWGADADVFRPTRWLDGTVSQGEAVGPYANLLSFLGGPRACLGVFEMQVFLCELVGKFSFALAAEHAAQVKLATTLMPTNARGEKCAFLCVKEVL</sequence>
<dbReference type="Proteomes" id="UP001219525">
    <property type="component" value="Unassembled WGS sequence"/>
</dbReference>
<dbReference type="PRINTS" id="PR00463">
    <property type="entry name" value="EP450I"/>
</dbReference>
<gene>
    <name evidence="14" type="ORF">GGX14DRAFT_458753</name>
</gene>
<dbReference type="InterPro" id="IPR002401">
    <property type="entry name" value="Cyt_P450_E_grp-I"/>
</dbReference>
<evidence type="ECO:0000313" key="15">
    <source>
        <dbReference type="Proteomes" id="UP001219525"/>
    </source>
</evidence>
<comment type="caution">
    <text evidence="14">The sequence shown here is derived from an EMBL/GenBank/DDBJ whole genome shotgun (WGS) entry which is preliminary data.</text>
</comment>
<evidence type="ECO:0000256" key="12">
    <source>
        <dbReference type="ARBA" id="ARBA00023136"/>
    </source>
</evidence>
<evidence type="ECO:0000256" key="8">
    <source>
        <dbReference type="ARBA" id="ARBA00022989"/>
    </source>
</evidence>
<keyword evidence="8" id="KW-1133">Transmembrane helix</keyword>
<evidence type="ECO:0000256" key="9">
    <source>
        <dbReference type="ARBA" id="ARBA00023002"/>
    </source>
</evidence>
<comment type="similarity">
    <text evidence="4">Belongs to the cytochrome P450 family.</text>
</comment>
<evidence type="ECO:0000256" key="3">
    <source>
        <dbReference type="ARBA" id="ARBA00004721"/>
    </source>
</evidence>
<keyword evidence="10 13" id="KW-0408">Iron</keyword>
<dbReference type="InterPro" id="IPR050121">
    <property type="entry name" value="Cytochrome_P450_monoxygenase"/>
</dbReference>
<dbReference type="GO" id="GO:0020037">
    <property type="term" value="F:heme binding"/>
    <property type="evidence" value="ECO:0007669"/>
    <property type="project" value="InterPro"/>
</dbReference>
<protein>
    <submittedName>
        <fullName evidence="14">Cytochrome P450</fullName>
    </submittedName>
</protein>
<evidence type="ECO:0000256" key="10">
    <source>
        <dbReference type="ARBA" id="ARBA00023004"/>
    </source>
</evidence>
<keyword evidence="12" id="KW-0472">Membrane</keyword>
<accession>A0AAD6V7J2</accession>
<dbReference type="GO" id="GO:0004497">
    <property type="term" value="F:monooxygenase activity"/>
    <property type="evidence" value="ECO:0007669"/>
    <property type="project" value="UniProtKB-KW"/>
</dbReference>
<evidence type="ECO:0000256" key="1">
    <source>
        <dbReference type="ARBA" id="ARBA00001971"/>
    </source>
</evidence>
<dbReference type="Gene3D" id="1.10.630.10">
    <property type="entry name" value="Cytochrome P450"/>
    <property type="match status" value="1"/>
</dbReference>
<dbReference type="PANTHER" id="PTHR24305">
    <property type="entry name" value="CYTOCHROME P450"/>
    <property type="match status" value="1"/>
</dbReference>
<evidence type="ECO:0000256" key="11">
    <source>
        <dbReference type="ARBA" id="ARBA00023033"/>
    </source>
</evidence>
<dbReference type="GO" id="GO:0005506">
    <property type="term" value="F:iron ion binding"/>
    <property type="evidence" value="ECO:0007669"/>
    <property type="project" value="InterPro"/>
</dbReference>
<keyword evidence="5 13" id="KW-0349">Heme</keyword>
<dbReference type="PRINTS" id="PR00385">
    <property type="entry name" value="P450"/>
</dbReference>
<keyword evidence="11" id="KW-0503">Monooxygenase</keyword>
<evidence type="ECO:0000256" key="6">
    <source>
        <dbReference type="ARBA" id="ARBA00022692"/>
    </source>
</evidence>
<dbReference type="EMBL" id="JARJCW010000044">
    <property type="protein sequence ID" value="KAJ7205211.1"/>
    <property type="molecule type" value="Genomic_DNA"/>
</dbReference>